<evidence type="ECO:0000256" key="1">
    <source>
        <dbReference type="SAM" id="MobiDB-lite"/>
    </source>
</evidence>
<protein>
    <submittedName>
        <fullName evidence="3">Uncharacterized protein</fullName>
    </submittedName>
</protein>
<dbReference type="EMBL" id="MU154574">
    <property type="protein sequence ID" value="KAF9494365.1"/>
    <property type="molecule type" value="Genomic_DNA"/>
</dbReference>
<keyword evidence="4" id="KW-1185">Reference proteome</keyword>
<organism evidence="3 4">
    <name type="scientific">Pleurotus eryngii</name>
    <name type="common">Boletus of the steppes</name>
    <dbReference type="NCBI Taxonomy" id="5323"/>
    <lineage>
        <taxon>Eukaryota</taxon>
        <taxon>Fungi</taxon>
        <taxon>Dikarya</taxon>
        <taxon>Basidiomycota</taxon>
        <taxon>Agaricomycotina</taxon>
        <taxon>Agaricomycetes</taxon>
        <taxon>Agaricomycetidae</taxon>
        <taxon>Agaricales</taxon>
        <taxon>Pleurotineae</taxon>
        <taxon>Pleurotaceae</taxon>
        <taxon>Pleurotus</taxon>
    </lineage>
</organism>
<name>A0A9P6DFY6_PLEER</name>
<accession>A0A9P6DFY6</accession>
<feature type="signal peptide" evidence="2">
    <location>
        <begin position="1"/>
        <end position="17"/>
    </location>
</feature>
<evidence type="ECO:0000313" key="3">
    <source>
        <dbReference type="EMBL" id="KAF9494365.1"/>
    </source>
</evidence>
<feature type="region of interest" description="Disordered" evidence="1">
    <location>
        <begin position="41"/>
        <end position="114"/>
    </location>
</feature>
<dbReference type="Proteomes" id="UP000807025">
    <property type="component" value="Unassembled WGS sequence"/>
</dbReference>
<keyword evidence="2" id="KW-0732">Signal</keyword>
<dbReference type="AlphaFoldDB" id="A0A9P6DFY6"/>
<proteinExistence type="predicted"/>
<comment type="caution">
    <text evidence="3">The sequence shown here is derived from an EMBL/GenBank/DDBJ whole genome shotgun (WGS) entry which is preliminary data.</text>
</comment>
<gene>
    <name evidence="3" type="ORF">BDN71DRAFT_1431860</name>
</gene>
<sequence length="114" mass="11703">MCTPLVLLILAISFVDSCSVSSPLNTGINTVPLQCQHKGITVHHPRSGAPGATSPLTQHMEHSSTSSQLPNSPVTPSPPSPIADAMVVDVPNAPDIQHNASGNGTHLAEPTSAN</sequence>
<reference evidence="3" key="1">
    <citation type="submission" date="2020-11" db="EMBL/GenBank/DDBJ databases">
        <authorList>
            <consortium name="DOE Joint Genome Institute"/>
            <person name="Ahrendt S."/>
            <person name="Riley R."/>
            <person name="Andreopoulos W."/>
            <person name="Labutti K."/>
            <person name="Pangilinan J."/>
            <person name="Ruiz-Duenas F.J."/>
            <person name="Barrasa J.M."/>
            <person name="Sanchez-Garcia M."/>
            <person name="Camarero S."/>
            <person name="Miyauchi S."/>
            <person name="Serrano A."/>
            <person name="Linde D."/>
            <person name="Babiker R."/>
            <person name="Drula E."/>
            <person name="Ayuso-Fernandez I."/>
            <person name="Pacheco R."/>
            <person name="Padilla G."/>
            <person name="Ferreira P."/>
            <person name="Barriuso J."/>
            <person name="Kellner H."/>
            <person name="Castanera R."/>
            <person name="Alfaro M."/>
            <person name="Ramirez L."/>
            <person name="Pisabarro A.G."/>
            <person name="Kuo A."/>
            <person name="Tritt A."/>
            <person name="Lipzen A."/>
            <person name="He G."/>
            <person name="Yan M."/>
            <person name="Ng V."/>
            <person name="Cullen D."/>
            <person name="Martin F."/>
            <person name="Rosso M.-N."/>
            <person name="Henrissat B."/>
            <person name="Hibbett D."/>
            <person name="Martinez A.T."/>
            <person name="Grigoriev I.V."/>
        </authorList>
    </citation>
    <scope>NUCLEOTIDE SEQUENCE</scope>
    <source>
        <strain evidence="3">ATCC 90797</strain>
    </source>
</reference>
<evidence type="ECO:0000313" key="4">
    <source>
        <dbReference type="Proteomes" id="UP000807025"/>
    </source>
</evidence>
<evidence type="ECO:0000256" key="2">
    <source>
        <dbReference type="SAM" id="SignalP"/>
    </source>
</evidence>
<feature type="chain" id="PRO_5040381898" evidence="2">
    <location>
        <begin position="18"/>
        <end position="114"/>
    </location>
</feature>